<comment type="caution">
    <text evidence="2">The sequence shown here is derived from an EMBL/GenBank/DDBJ whole genome shotgun (WGS) entry which is preliminary data.</text>
</comment>
<keyword evidence="3" id="KW-1185">Reference proteome</keyword>
<dbReference type="EMBL" id="QDEB01007152">
    <property type="protein sequence ID" value="RZC42544.1"/>
    <property type="molecule type" value="Genomic_DNA"/>
</dbReference>
<reference evidence="2 3" key="1">
    <citation type="submission" date="2017-03" db="EMBL/GenBank/DDBJ databases">
        <title>Genome of the blue death feigning beetle - Asbolus verrucosus.</title>
        <authorList>
            <person name="Rider S.D."/>
        </authorList>
    </citation>
    <scope>NUCLEOTIDE SEQUENCE [LARGE SCALE GENOMIC DNA]</scope>
    <source>
        <strain evidence="2">Butters</strain>
        <tissue evidence="2">Head and leg muscle</tissue>
    </source>
</reference>
<dbReference type="Proteomes" id="UP000292052">
    <property type="component" value="Unassembled WGS sequence"/>
</dbReference>
<evidence type="ECO:0000313" key="2">
    <source>
        <dbReference type="EMBL" id="RZC42544.1"/>
    </source>
</evidence>
<protein>
    <submittedName>
        <fullName evidence="2">Uncharacterized protein</fullName>
    </submittedName>
</protein>
<name>A0A482WBV6_ASBVE</name>
<keyword evidence="1" id="KW-1133">Transmembrane helix</keyword>
<evidence type="ECO:0000313" key="3">
    <source>
        <dbReference type="Proteomes" id="UP000292052"/>
    </source>
</evidence>
<feature type="transmembrane region" description="Helical" evidence="1">
    <location>
        <begin position="6"/>
        <end position="23"/>
    </location>
</feature>
<organism evidence="2 3">
    <name type="scientific">Asbolus verrucosus</name>
    <name type="common">Desert ironclad beetle</name>
    <dbReference type="NCBI Taxonomy" id="1661398"/>
    <lineage>
        <taxon>Eukaryota</taxon>
        <taxon>Metazoa</taxon>
        <taxon>Ecdysozoa</taxon>
        <taxon>Arthropoda</taxon>
        <taxon>Hexapoda</taxon>
        <taxon>Insecta</taxon>
        <taxon>Pterygota</taxon>
        <taxon>Neoptera</taxon>
        <taxon>Endopterygota</taxon>
        <taxon>Coleoptera</taxon>
        <taxon>Polyphaga</taxon>
        <taxon>Cucujiformia</taxon>
        <taxon>Tenebrionidae</taxon>
        <taxon>Pimeliinae</taxon>
        <taxon>Asbolus</taxon>
    </lineage>
</organism>
<gene>
    <name evidence="2" type="ORF">BDFB_007364</name>
</gene>
<keyword evidence="1" id="KW-0812">Transmembrane</keyword>
<keyword evidence="1" id="KW-0472">Membrane</keyword>
<accession>A0A482WBV6</accession>
<dbReference type="AlphaFoldDB" id="A0A482WBV6"/>
<sequence>MIGGVCVAMFMVGVIIVLLAVTIR</sequence>
<evidence type="ECO:0000256" key="1">
    <source>
        <dbReference type="SAM" id="Phobius"/>
    </source>
</evidence>
<proteinExistence type="predicted"/>